<dbReference type="AlphaFoldDB" id="A0A0K2ZEA8"/>
<evidence type="ECO:0000313" key="2">
    <source>
        <dbReference type="Proteomes" id="UP000041247"/>
    </source>
</evidence>
<proteinExistence type="predicted"/>
<sequence>MDLRWADIDSKVKVDGASVGTANIDPLVYGLAYVMKF</sequence>
<accession>A0A0K2ZEA8</accession>
<dbReference type="Proteomes" id="UP000041247">
    <property type="component" value="Unassembled WGS sequence"/>
</dbReference>
<evidence type="ECO:0000313" key="1">
    <source>
        <dbReference type="EMBL" id="CTP83853.1"/>
    </source>
</evidence>
<organism evidence="1 2">
    <name type="scientific">Xanthomonas graminis pv. poae</name>
    <dbReference type="NCBI Taxonomy" id="227946"/>
    <lineage>
        <taxon>Bacteria</taxon>
        <taxon>Pseudomonadati</taxon>
        <taxon>Pseudomonadota</taxon>
        <taxon>Gammaproteobacteria</taxon>
        <taxon>Lysobacterales</taxon>
        <taxon>Lysobacteraceae</taxon>
        <taxon>Xanthomonas</taxon>
        <taxon>Xanthomonas translucens group</taxon>
        <taxon>Xanthomonas graminis</taxon>
    </lineage>
</organism>
<name>A0A0K2ZEA8_9XANT</name>
<evidence type="ECO:0008006" key="3">
    <source>
        <dbReference type="Google" id="ProtNLM"/>
    </source>
</evidence>
<gene>
    <name evidence="1" type="ORF">XTPLMG728_0345</name>
</gene>
<dbReference type="EMBL" id="CXOK01000010">
    <property type="protein sequence ID" value="CTP83853.1"/>
    <property type="molecule type" value="Genomic_DNA"/>
</dbReference>
<reference evidence="1 2" key="1">
    <citation type="submission" date="2015-07" db="EMBL/GenBank/DDBJ databases">
        <authorList>
            <person name="Noorani M."/>
        </authorList>
    </citation>
    <scope>NUCLEOTIDE SEQUENCE [LARGE SCALE GENOMIC DNA]</scope>
    <source>
        <strain evidence="1">LMG728</strain>
    </source>
</reference>
<protein>
    <recommendedName>
        <fullName evidence="3">OmpW family protein</fullName>
    </recommendedName>
</protein>